<name>A0A7Y0EJP4_9CLOT</name>
<organism evidence="13 14">
    <name type="scientific">Clostridium muellerianum</name>
    <dbReference type="NCBI Taxonomy" id="2716538"/>
    <lineage>
        <taxon>Bacteria</taxon>
        <taxon>Bacillati</taxon>
        <taxon>Bacillota</taxon>
        <taxon>Clostridia</taxon>
        <taxon>Eubacteriales</taxon>
        <taxon>Clostridiaceae</taxon>
        <taxon>Clostridium</taxon>
    </lineage>
</organism>
<evidence type="ECO:0000256" key="9">
    <source>
        <dbReference type="ARBA" id="ARBA00023002"/>
    </source>
</evidence>
<dbReference type="GO" id="GO:0034628">
    <property type="term" value="P:'de novo' NAD+ biosynthetic process from L-aspartate"/>
    <property type="evidence" value="ECO:0007669"/>
    <property type="project" value="TreeGrafter"/>
</dbReference>
<accession>A0A7Y0EJP4</accession>
<comment type="similarity">
    <text evidence="3">Belongs to the FAD-dependent oxidoreductase 2 family. NadB subfamily.</text>
</comment>
<dbReference type="GO" id="GO:0008734">
    <property type="term" value="F:L-aspartate oxidase activity"/>
    <property type="evidence" value="ECO:0007669"/>
    <property type="project" value="UniProtKB-EC"/>
</dbReference>
<evidence type="ECO:0000256" key="11">
    <source>
        <dbReference type="ARBA" id="ARBA00048305"/>
    </source>
</evidence>
<evidence type="ECO:0000256" key="5">
    <source>
        <dbReference type="ARBA" id="ARBA00021901"/>
    </source>
</evidence>
<evidence type="ECO:0000256" key="6">
    <source>
        <dbReference type="ARBA" id="ARBA00022630"/>
    </source>
</evidence>
<dbReference type="Gene3D" id="3.90.700.10">
    <property type="entry name" value="Succinate dehydrogenase/fumarate reductase flavoprotein, catalytic domain"/>
    <property type="match status" value="1"/>
</dbReference>
<evidence type="ECO:0000256" key="7">
    <source>
        <dbReference type="ARBA" id="ARBA00022642"/>
    </source>
</evidence>
<dbReference type="InterPro" id="IPR003953">
    <property type="entry name" value="FAD-dep_OxRdtase_2_FAD-bd"/>
</dbReference>
<comment type="pathway">
    <text evidence="2">Cofactor biosynthesis; NAD(+) biosynthesis; iminoaspartate from L-aspartate (oxidase route): step 1/1.</text>
</comment>
<dbReference type="PRINTS" id="PR00368">
    <property type="entry name" value="FADPNR"/>
</dbReference>
<evidence type="ECO:0000256" key="8">
    <source>
        <dbReference type="ARBA" id="ARBA00022827"/>
    </source>
</evidence>
<comment type="caution">
    <text evidence="13">The sequence shown here is derived from an EMBL/GenBank/DDBJ whole genome shotgun (WGS) entry which is preliminary data.</text>
</comment>
<dbReference type="InterPro" id="IPR027477">
    <property type="entry name" value="Succ_DH/fumarate_Rdtase_cat_sf"/>
</dbReference>
<dbReference type="FunFam" id="3.90.700.10:FF:000002">
    <property type="entry name" value="L-aspartate oxidase"/>
    <property type="match status" value="1"/>
</dbReference>
<dbReference type="SUPFAM" id="SSF56425">
    <property type="entry name" value="Succinate dehydrogenase/fumarate reductase flavoprotein, catalytic domain"/>
    <property type="match status" value="1"/>
</dbReference>
<evidence type="ECO:0000256" key="10">
    <source>
        <dbReference type="ARBA" id="ARBA00030386"/>
    </source>
</evidence>
<keyword evidence="7" id="KW-0662">Pyridine nucleotide biosynthesis</keyword>
<dbReference type="EC" id="1.4.3.16" evidence="4"/>
<keyword evidence="8" id="KW-0274">FAD</keyword>
<reference evidence="13 14" key="2">
    <citation type="submission" date="2020-06" db="EMBL/GenBank/DDBJ databases">
        <title>Complete Genome Sequence of Clostridium muelleri sp. nov. P21T, an Acid-Alcohol Producing Acetogen Isolated from Old Hay.</title>
        <authorList>
            <person name="Duncan K.E."/>
            <person name="Tanner R.S."/>
        </authorList>
    </citation>
    <scope>NUCLEOTIDE SEQUENCE [LARGE SCALE GENOMIC DNA]</scope>
    <source>
        <strain evidence="13 14">P21</strain>
    </source>
</reference>
<dbReference type="InterPro" id="IPR005288">
    <property type="entry name" value="NadB"/>
</dbReference>
<evidence type="ECO:0000256" key="1">
    <source>
        <dbReference type="ARBA" id="ARBA00001974"/>
    </source>
</evidence>
<comment type="catalytic activity">
    <reaction evidence="11">
        <text>L-aspartate + O2 = iminosuccinate + H2O2</text>
        <dbReference type="Rhea" id="RHEA:25876"/>
        <dbReference type="ChEBI" id="CHEBI:15379"/>
        <dbReference type="ChEBI" id="CHEBI:16240"/>
        <dbReference type="ChEBI" id="CHEBI:29991"/>
        <dbReference type="ChEBI" id="CHEBI:77875"/>
        <dbReference type="EC" id="1.4.3.16"/>
    </reaction>
    <physiologicalReaction direction="left-to-right" evidence="11">
        <dbReference type="Rhea" id="RHEA:25877"/>
    </physiologicalReaction>
</comment>
<proteinExistence type="inferred from homology"/>
<dbReference type="EMBL" id="JABBNI010000047">
    <property type="protein sequence ID" value="NMM64721.1"/>
    <property type="molecule type" value="Genomic_DNA"/>
</dbReference>
<keyword evidence="9 13" id="KW-0560">Oxidoreductase</keyword>
<comment type="cofactor">
    <cofactor evidence="1">
        <name>FAD</name>
        <dbReference type="ChEBI" id="CHEBI:57692"/>
    </cofactor>
</comment>
<keyword evidence="6" id="KW-0285">Flavoprotein</keyword>
<evidence type="ECO:0000313" key="13">
    <source>
        <dbReference type="EMBL" id="NMM64721.1"/>
    </source>
</evidence>
<evidence type="ECO:0000313" key="14">
    <source>
        <dbReference type="Proteomes" id="UP000537131"/>
    </source>
</evidence>
<evidence type="ECO:0000256" key="2">
    <source>
        <dbReference type="ARBA" id="ARBA00004950"/>
    </source>
</evidence>
<dbReference type="GO" id="GO:0033765">
    <property type="term" value="F:steroid dehydrogenase activity, acting on the CH-CH group of donors"/>
    <property type="evidence" value="ECO:0007669"/>
    <property type="project" value="UniProtKB-ARBA"/>
</dbReference>
<keyword evidence="14" id="KW-1185">Reference proteome</keyword>
<gene>
    <name evidence="13" type="ORF">HBE96_19110</name>
</gene>
<sequence>MDVYTDVLVIGTGVSGLYSALNLKDNLNIIMISKGKIDECNTALAQGGISVARGVDDVDLFVEDTLKAGAYKNDVTATRILAEESIENIDTLCKMGFDFDRTNDGLSYTREGAHSINRIVHYKDKTGKELEETLLKQVSSKKNITIFENCTMLDILKKGNACAGALCTREGVQVSIHAKVTIMAAGGIGGLFRNSTNQKILTADGVAVALKNNIKVKNLNYIQFHPTAFFNNNLSDRKFLISESVRGEGGKLINCNGNRFVDELLPRDVVTKYIYEEERNTHCSNVYLDVTFMKEDFLKNRFPTIYEKCLENGINISKEPIPVSPAQHYFMGGIEVDTFGKTSMENLFAFGECSCTGVHGANRLASNSLLEALVFSKRGARKINNDISTIPMINLDTPSLDYNEKYYKNLNNKIFIESLVKVRGDIKNELVNC</sequence>
<dbReference type="Pfam" id="PF00890">
    <property type="entry name" value="FAD_binding_2"/>
    <property type="match status" value="1"/>
</dbReference>
<protein>
    <recommendedName>
        <fullName evidence="5">L-aspartate oxidase</fullName>
        <ecNumber evidence="4">1.4.3.16</ecNumber>
    </recommendedName>
    <alternativeName>
        <fullName evidence="10">Quinolinate synthase B</fullName>
    </alternativeName>
</protein>
<evidence type="ECO:0000259" key="12">
    <source>
        <dbReference type="Pfam" id="PF00890"/>
    </source>
</evidence>
<reference evidence="13 14" key="1">
    <citation type="submission" date="2020-04" db="EMBL/GenBank/DDBJ databases">
        <authorList>
            <person name="Doyle D.A."/>
        </authorList>
    </citation>
    <scope>NUCLEOTIDE SEQUENCE [LARGE SCALE GENOMIC DNA]</scope>
    <source>
        <strain evidence="13 14">P21</strain>
    </source>
</reference>
<dbReference type="SUPFAM" id="SSF51905">
    <property type="entry name" value="FAD/NAD(P)-binding domain"/>
    <property type="match status" value="1"/>
</dbReference>
<dbReference type="Gene3D" id="3.50.50.60">
    <property type="entry name" value="FAD/NAD(P)-binding domain"/>
    <property type="match status" value="1"/>
</dbReference>
<dbReference type="PANTHER" id="PTHR42716:SF2">
    <property type="entry name" value="L-ASPARTATE OXIDASE, CHLOROPLASTIC"/>
    <property type="match status" value="1"/>
</dbReference>
<dbReference type="RefSeq" id="WP_169299303.1">
    <property type="nucleotide sequence ID" value="NZ_JABBNI010000047.1"/>
</dbReference>
<dbReference type="NCBIfam" id="NF004820">
    <property type="entry name" value="PRK06175.1"/>
    <property type="match status" value="1"/>
</dbReference>
<evidence type="ECO:0000256" key="4">
    <source>
        <dbReference type="ARBA" id="ARBA00012173"/>
    </source>
</evidence>
<evidence type="ECO:0000256" key="3">
    <source>
        <dbReference type="ARBA" id="ARBA00008562"/>
    </source>
</evidence>
<dbReference type="InterPro" id="IPR036188">
    <property type="entry name" value="FAD/NAD-bd_sf"/>
</dbReference>
<feature type="domain" description="FAD-dependent oxidoreductase 2 FAD-binding" evidence="12">
    <location>
        <begin position="6"/>
        <end position="369"/>
    </location>
</feature>
<dbReference type="AlphaFoldDB" id="A0A7Y0EJP4"/>
<dbReference type="Proteomes" id="UP000537131">
    <property type="component" value="Unassembled WGS sequence"/>
</dbReference>
<dbReference type="PANTHER" id="PTHR42716">
    <property type="entry name" value="L-ASPARTATE OXIDASE"/>
    <property type="match status" value="1"/>
</dbReference>
<dbReference type="UniPathway" id="UPA00253">
    <property type="reaction ID" value="UER00326"/>
</dbReference>